<dbReference type="NCBIfam" id="TIGR02543">
    <property type="entry name" value="List_Bact_rpt"/>
    <property type="match status" value="1"/>
</dbReference>
<organism evidence="5 6">
    <name type="scientific">Aerococcus christensenii</name>
    <dbReference type="NCBI Taxonomy" id="87541"/>
    <lineage>
        <taxon>Bacteria</taxon>
        <taxon>Bacillati</taxon>
        <taxon>Bacillota</taxon>
        <taxon>Bacilli</taxon>
        <taxon>Lactobacillales</taxon>
        <taxon>Aerococcaceae</taxon>
        <taxon>Aerococcus</taxon>
    </lineage>
</organism>
<dbReference type="Gene3D" id="2.60.40.10">
    <property type="entry name" value="Immunoglobulins"/>
    <property type="match status" value="1"/>
</dbReference>
<dbReference type="PATRIC" id="fig|87541.4.peg.79"/>
<keyword evidence="3" id="KW-0472">Membrane</keyword>
<name>A0A133Y4W9_9LACT</name>
<protein>
    <submittedName>
        <fullName evidence="5">Repeat protein</fullName>
    </submittedName>
</protein>
<keyword evidence="3" id="KW-1133">Transmembrane helix</keyword>
<comment type="caution">
    <text evidence="5">The sequence shown here is derived from an EMBL/GenBank/DDBJ whole genome shotgun (WGS) entry which is preliminary data.</text>
</comment>
<gene>
    <name evidence="5" type="ORF">HMPREF3187_00079</name>
</gene>
<dbReference type="Gene3D" id="2.60.40.4270">
    <property type="entry name" value="Listeria-Bacteroides repeat domain"/>
    <property type="match status" value="1"/>
</dbReference>
<reference evidence="5 6" key="1">
    <citation type="submission" date="2016-01" db="EMBL/GenBank/DDBJ databases">
        <authorList>
            <person name="Oliw E.H."/>
        </authorList>
    </citation>
    <scope>NUCLEOTIDE SEQUENCE [LARGE SCALE GENOMIC DNA]</scope>
    <source>
        <strain evidence="5 6">KA00635</strain>
    </source>
</reference>
<proteinExistence type="predicted"/>
<dbReference type="Pfam" id="PF09479">
    <property type="entry name" value="Flg_new"/>
    <property type="match status" value="1"/>
</dbReference>
<dbReference type="AlphaFoldDB" id="A0A133Y4W9"/>
<sequence>MTIPKSVISVHTGAFLANEIEKVVFEGVIDSNGKEHENDAQPYYLAGVGSVAFQGNKIKEIVLKDSLAKYNFAPSNNPQKGDSVFDNQNPGTFTIEVGEEYKRPIKITNGSKNQSIGVMEGFKENGTPVLIDESSYFNKNEEGKYIAIKPGTLEGQCMFYDMIDKKFRILGISYFTYKIVPKTKVFNVTFVNGDDNNYASVRVKEGKSIADKSVAGQAMPTDPKKKGYTFKAWSTDQTGKDKNKIFTNATEVKNDMTVYAIYSLNAMVLNQAPTLTLQNKTITEGDTLDLKSLIVSATDAEDHDLKDKVQVVNTSGFDTTKPGAYTVTFKVTDSGMASVTKSATVDVKKKQPPKPKPEPTPAPIPTPKPKPEPTPAPIPTPKPKPEPTLAPIPAPKPQQEPKTLRRETPVEQEKTENREQPLLQSKPLHEKLPKTGASSMGVLLLSALGFFMAGFVSVGDRQKKNESKLPK</sequence>
<comment type="subcellular location">
    <subcellularLocation>
        <location evidence="1">Cell envelope</location>
    </subcellularLocation>
</comment>
<keyword evidence="3" id="KW-0812">Transmembrane</keyword>
<dbReference type="Proteomes" id="UP000070422">
    <property type="component" value="Unassembled WGS sequence"/>
</dbReference>
<feature type="region of interest" description="Disordered" evidence="2">
    <location>
        <begin position="339"/>
        <end position="434"/>
    </location>
</feature>
<dbReference type="InterPro" id="IPR013783">
    <property type="entry name" value="Ig-like_fold"/>
</dbReference>
<feature type="compositionally biased region" description="Basic and acidic residues" evidence="2">
    <location>
        <begin position="402"/>
        <end position="419"/>
    </location>
</feature>
<dbReference type="GO" id="GO:0030313">
    <property type="term" value="C:cell envelope"/>
    <property type="evidence" value="ECO:0007669"/>
    <property type="project" value="UniProtKB-SubCell"/>
</dbReference>
<dbReference type="Pfam" id="PF07523">
    <property type="entry name" value="Big_3"/>
    <property type="match status" value="1"/>
</dbReference>
<feature type="domain" description="Ig-like" evidence="4">
    <location>
        <begin position="279"/>
        <end position="347"/>
    </location>
</feature>
<evidence type="ECO:0000313" key="6">
    <source>
        <dbReference type="Proteomes" id="UP000070422"/>
    </source>
</evidence>
<evidence type="ECO:0000256" key="3">
    <source>
        <dbReference type="SAM" id="Phobius"/>
    </source>
</evidence>
<dbReference type="InterPro" id="IPR013378">
    <property type="entry name" value="InlB-like_B-rpt"/>
</dbReference>
<evidence type="ECO:0000256" key="1">
    <source>
        <dbReference type="ARBA" id="ARBA00004196"/>
    </source>
</evidence>
<evidence type="ECO:0000259" key="4">
    <source>
        <dbReference type="Pfam" id="PF07523"/>
    </source>
</evidence>
<dbReference type="InterPro" id="IPR022038">
    <property type="entry name" value="Ig-like_bact"/>
</dbReference>
<dbReference type="InterPro" id="IPR042229">
    <property type="entry name" value="Listeria/Bacterioides_rpt_sf"/>
</dbReference>
<evidence type="ECO:0000313" key="5">
    <source>
        <dbReference type="EMBL" id="KXB38253.1"/>
    </source>
</evidence>
<feature type="compositionally biased region" description="Pro residues" evidence="2">
    <location>
        <begin position="358"/>
        <end position="398"/>
    </location>
</feature>
<dbReference type="NCBIfam" id="TIGR01167">
    <property type="entry name" value="LPXTG_anchor"/>
    <property type="match status" value="1"/>
</dbReference>
<evidence type="ECO:0000256" key="2">
    <source>
        <dbReference type="SAM" id="MobiDB-lite"/>
    </source>
</evidence>
<feature type="transmembrane region" description="Helical" evidence="3">
    <location>
        <begin position="437"/>
        <end position="458"/>
    </location>
</feature>
<accession>A0A133Y4W9</accession>
<dbReference type="EMBL" id="LSCQ01000009">
    <property type="protein sequence ID" value="KXB38253.1"/>
    <property type="molecule type" value="Genomic_DNA"/>
</dbReference>